<evidence type="ECO:0000259" key="3">
    <source>
        <dbReference type="Pfam" id="PF23994"/>
    </source>
</evidence>
<organism evidence="4 6">
    <name type="scientific">Halalkalicoccus jeotgali (strain DSM 18796 / CECT 7217 / JCM 14584 / KCTC 4019 / B3)</name>
    <dbReference type="NCBI Taxonomy" id="795797"/>
    <lineage>
        <taxon>Archaea</taxon>
        <taxon>Methanobacteriati</taxon>
        <taxon>Methanobacteriota</taxon>
        <taxon>Stenosarchaea group</taxon>
        <taxon>Halobacteria</taxon>
        <taxon>Halobacteriales</taxon>
        <taxon>Halococcaceae</taxon>
        <taxon>Halalkalicoccus</taxon>
    </lineage>
</organism>
<gene>
    <name evidence="4" type="ordered locus">HacjB3_13150</name>
    <name evidence="5" type="ORF">C497_08354</name>
</gene>
<dbReference type="AlphaFoldDB" id="D8J7J1"/>
<dbReference type="Proteomes" id="UP000000390">
    <property type="component" value="Chromosome"/>
</dbReference>
<dbReference type="EMBL" id="AOHV01000024">
    <property type="protein sequence ID" value="ELY38107.1"/>
    <property type="molecule type" value="Genomic_DNA"/>
</dbReference>
<keyword evidence="2" id="KW-1133">Transmembrane helix</keyword>
<feature type="region of interest" description="Disordered" evidence="1">
    <location>
        <begin position="1"/>
        <end position="32"/>
    </location>
</feature>
<feature type="transmembrane region" description="Helical" evidence="2">
    <location>
        <begin position="40"/>
        <end position="60"/>
    </location>
</feature>
<evidence type="ECO:0000313" key="5">
    <source>
        <dbReference type="EMBL" id="ELY38107.1"/>
    </source>
</evidence>
<evidence type="ECO:0000256" key="2">
    <source>
        <dbReference type="SAM" id="Phobius"/>
    </source>
</evidence>
<dbReference type="PATRIC" id="fig|795797.18.peg.2629"/>
<proteinExistence type="predicted"/>
<keyword evidence="7" id="KW-1185">Reference proteome</keyword>
<feature type="domain" description="DUF7312" evidence="3">
    <location>
        <begin position="7"/>
        <end position="56"/>
    </location>
</feature>
<accession>D8J7J1</accession>
<evidence type="ECO:0000256" key="1">
    <source>
        <dbReference type="SAM" id="MobiDB-lite"/>
    </source>
</evidence>
<protein>
    <recommendedName>
        <fullName evidence="3">DUF7312 domain-containing protein</fullName>
    </recommendedName>
</protein>
<keyword evidence="2" id="KW-0812">Transmembrane</keyword>
<dbReference type="eggNOG" id="arCOG09213">
    <property type="taxonomic scope" value="Archaea"/>
</dbReference>
<reference evidence="5 7" key="2">
    <citation type="journal article" date="2014" name="PLoS Genet.">
        <title>Phylogenetically driven sequencing of extremely halophilic archaea reveals strategies for static and dynamic osmo-response.</title>
        <authorList>
            <person name="Becker E.A."/>
            <person name="Seitzer P.M."/>
            <person name="Tritt A."/>
            <person name="Larsen D."/>
            <person name="Krusor M."/>
            <person name="Yao A.I."/>
            <person name="Wu D."/>
            <person name="Madern D."/>
            <person name="Eisen J.A."/>
            <person name="Darling A.E."/>
            <person name="Facciotti M.T."/>
        </authorList>
    </citation>
    <scope>NUCLEOTIDE SEQUENCE [LARGE SCALE GENOMIC DNA]</scope>
    <source>
        <strain evidence="5">B3</strain>
        <strain evidence="7">DSM 18796 / CECT 7217 / JCM 14584 / KCTC 4019 / B3</strain>
    </source>
</reference>
<dbReference type="KEGG" id="hje:HacjB3_13150"/>
<dbReference type="EMBL" id="CP002062">
    <property type="protein sequence ID" value="ADJ16011.1"/>
    <property type="molecule type" value="Genomic_DNA"/>
</dbReference>
<dbReference type="RefSeq" id="WP_008415951.1">
    <property type="nucleotide sequence ID" value="NC_014297.1"/>
</dbReference>
<name>D8J7J1_HALJB</name>
<keyword evidence="2" id="KW-0472">Membrane</keyword>
<dbReference type="InterPro" id="IPR055736">
    <property type="entry name" value="DUF7312"/>
</dbReference>
<dbReference type="HOGENOM" id="CLU_208827_0_0_2"/>
<dbReference type="GeneID" id="9420446"/>
<dbReference type="OrthoDB" id="266213at2157"/>
<dbReference type="Pfam" id="PF23994">
    <property type="entry name" value="DUF7312"/>
    <property type="match status" value="1"/>
</dbReference>
<sequence length="61" mass="6633">MASDDGDREWQYAVDEVGEDADPEDDRRRIEPESVTPENALFVLVGVLLAIGALAYGLGLI</sequence>
<evidence type="ECO:0000313" key="7">
    <source>
        <dbReference type="Proteomes" id="UP000011645"/>
    </source>
</evidence>
<dbReference type="Proteomes" id="UP000011645">
    <property type="component" value="Unassembled WGS sequence"/>
</dbReference>
<evidence type="ECO:0000313" key="6">
    <source>
        <dbReference type="Proteomes" id="UP000000390"/>
    </source>
</evidence>
<evidence type="ECO:0000313" key="4">
    <source>
        <dbReference type="EMBL" id="ADJ16011.1"/>
    </source>
</evidence>
<dbReference type="STRING" id="795797.HacjB3_13150"/>
<reference evidence="4 6" key="1">
    <citation type="journal article" date="2010" name="J. Bacteriol.">
        <title>Complete genome sequence of Halalkalicoccus jeotgali B3(T), an extremely halophilic archaeon.</title>
        <authorList>
            <person name="Roh S.W."/>
            <person name="Nam Y.D."/>
            <person name="Nam S.H."/>
            <person name="Choi S.H."/>
            <person name="Park H.S."/>
            <person name="Bae J.W."/>
        </authorList>
    </citation>
    <scope>NUCLEOTIDE SEQUENCE [LARGE SCALE GENOMIC DNA]</scope>
    <source>
        <strain evidence="4">B3</strain>
        <strain evidence="6">DSM 18796 / CECT 7217 / JCM 14584 / KCTC 4019 / B3</strain>
    </source>
</reference>